<accession>A0A8H3I2L7</accession>
<keyword evidence="4" id="KW-1185">Reference proteome</keyword>
<name>A0A8H3I2L7_9LECA</name>
<dbReference type="EMBL" id="CAJPDT010000001">
    <property type="protein sequence ID" value="CAF9904900.1"/>
    <property type="molecule type" value="Genomic_DNA"/>
</dbReference>
<sequence length="199" mass="21570">MVATSYDTVSTLRSKYPQAASNLAALEAEENCIVRHGVDATKLGKPGVAEGAGGGKAVKKGGFDRVVFNFPHVGGLTKDLNRQVRHNQELLVGFFKAALPLLAPSGSIIVTIFDGEPYELWNIRDLARHVGLKVERSFKFQASAYPGYQHARTLGNIEGGGWKGVDRPARTYIFAVKDGAPQEAPRSKKKNEDSDSDDD</sequence>
<organism evidence="3 4">
    <name type="scientific">Imshaugia aleurites</name>
    <dbReference type="NCBI Taxonomy" id="172621"/>
    <lineage>
        <taxon>Eukaryota</taxon>
        <taxon>Fungi</taxon>
        <taxon>Dikarya</taxon>
        <taxon>Ascomycota</taxon>
        <taxon>Pezizomycotina</taxon>
        <taxon>Lecanoromycetes</taxon>
        <taxon>OSLEUM clade</taxon>
        <taxon>Lecanoromycetidae</taxon>
        <taxon>Lecanorales</taxon>
        <taxon>Lecanorineae</taxon>
        <taxon>Parmeliaceae</taxon>
        <taxon>Imshaugia</taxon>
    </lineage>
</organism>
<dbReference type="Proteomes" id="UP000664534">
    <property type="component" value="Unassembled WGS sequence"/>
</dbReference>
<gene>
    <name evidence="3" type="ORF">IMSHALPRED_000207</name>
</gene>
<feature type="domain" description="25S rRNA (uridine-N(3))-methyltransferase BMT5-like" evidence="2">
    <location>
        <begin position="1"/>
        <end position="152"/>
    </location>
</feature>
<evidence type="ECO:0000313" key="4">
    <source>
        <dbReference type="Proteomes" id="UP000664534"/>
    </source>
</evidence>
<evidence type="ECO:0000259" key="2">
    <source>
        <dbReference type="Pfam" id="PF10354"/>
    </source>
</evidence>
<evidence type="ECO:0000313" key="3">
    <source>
        <dbReference type="EMBL" id="CAF9904900.1"/>
    </source>
</evidence>
<dbReference type="GO" id="GO:0070042">
    <property type="term" value="F:rRNA (uridine-N3-)-methyltransferase activity"/>
    <property type="evidence" value="ECO:0007669"/>
    <property type="project" value="InterPro"/>
</dbReference>
<dbReference type="OrthoDB" id="273345at2759"/>
<dbReference type="InterPro" id="IPR029063">
    <property type="entry name" value="SAM-dependent_MTases_sf"/>
</dbReference>
<dbReference type="AlphaFoldDB" id="A0A8H3I2L7"/>
<dbReference type="SUPFAM" id="SSF53335">
    <property type="entry name" value="S-adenosyl-L-methionine-dependent methyltransferases"/>
    <property type="match status" value="1"/>
</dbReference>
<proteinExistence type="predicted"/>
<dbReference type="PANTHER" id="PTHR11538:SF26">
    <property type="entry name" value="FERREDOXIN-FOLD ANTICODON-BINDING DOMAIN-CONTAINING PROTEIN 1"/>
    <property type="match status" value="1"/>
</dbReference>
<dbReference type="InterPro" id="IPR019446">
    <property type="entry name" value="BMT5-like"/>
</dbReference>
<protein>
    <recommendedName>
        <fullName evidence="2">25S rRNA (uridine-N(3))-methyltransferase BMT5-like domain-containing protein</fullName>
    </recommendedName>
</protein>
<feature type="region of interest" description="Disordered" evidence="1">
    <location>
        <begin position="176"/>
        <end position="199"/>
    </location>
</feature>
<dbReference type="GO" id="GO:0070475">
    <property type="term" value="P:rRNA base methylation"/>
    <property type="evidence" value="ECO:0007669"/>
    <property type="project" value="InterPro"/>
</dbReference>
<dbReference type="GO" id="GO:0005737">
    <property type="term" value="C:cytoplasm"/>
    <property type="evidence" value="ECO:0007669"/>
    <property type="project" value="TreeGrafter"/>
</dbReference>
<dbReference type="Pfam" id="PF10354">
    <property type="entry name" value="BMT5-like"/>
    <property type="match status" value="1"/>
</dbReference>
<evidence type="ECO:0000256" key="1">
    <source>
        <dbReference type="SAM" id="MobiDB-lite"/>
    </source>
</evidence>
<reference evidence="3" key="1">
    <citation type="submission" date="2021-03" db="EMBL/GenBank/DDBJ databases">
        <authorList>
            <person name="Tagirdzhanova G."/>
        </authorList>
    </citation>
    <scope>NUCLEOTIDE SEQUENCE</scope>
</reference>
<comment type="caution">
    <text evidence="3">The sequence shown here is derived from an EMBL/GenBank/DDBJ whole genome shotgun (WGS) entry which is preliminary data.</text>
</comment>
<dbReference type="PANTHER" id="PTHR11538">
    <property type="entry name" value="PHENYLALANYL-TRNA SYNTHETASE"/>
    <property type="match status" value="1"/>
</dbReference>